<sequence length="314" mass="32249">MATSNTRLRKLARAKLDRQLARRAEKERRQRQIRAAAAGVLTLALLVLGGMWIGGVFDKEPAPLEAAPDCSWTEQDTAANTNLKAVGTPAKTGIAKTGTSTMAVALKSGDTSGNVTVQLNNELAKCGSAALSYLAARNFYGETKCHELTHAEGSFALRCGDPSETGNGGAAFTWYPENVPPSATDPSASPAPTASPAASASPTPAASAPPAAPRYPAGTVAMANGLYGSQFLIFYKDSTLDANYSVVGRVTSGLDLVTKIADAGTVPNSSGVDTKPKNDVIIQTLTVTSDTPSPNPSVDPSASPQSSPTATPAS</sequence>
<comment type="caution">
    <text evidence="4">The sequence shown here is derived from an EMBL/GenBank/DDBJ whole genome shotgun (WGS) entry which is preliminary data.</text>
</comment>
<evidence type="ECO:0000313" key="5">
    <source>
        <dbReference type="Proteomes" id="UP000612899"/>
    </source>
</evidence>
<evidence type="ECO:0000256" key="1">
    <source>
        <dbReference type="SAM" id="MobiDB-lite"/>
    </source>
</evidence>
<keyword evidence="2" id="KW-1133">Transmembrane helix</keyword>
<gene>
    <name evidence="4" type="ORF">Rhe02_43760</name>
</gene>
<dbReference type="Proteomes" id="UP000612899">
    <property type="component" value="Unassembled WGS sequence"/>
</dbReference>
<dbReference type="AlphaFoldDB" id="A0A8J3VGF5"/>
<dbReference type="GO" id="GO:0003755">
    <property type="term" value="F:peptidyl-prolyl cis-trans isomerase activity"/>
    <property type="evidence" value="ECO:0007669"/>
    <property type="project" value="InterPro"/>
</dbReference>
<feature type="transmembrane region" description="Helical" evidence="2">
    <location>
        <begin position="33"/>
        <end position="53"/>
    </location>
</feature>
<keyword evidence="2" id="KW-0812">Transmembrane</keyword>
<proteinExistence type="predicted"/>
<dbReference type="InterPro" id="IPR029000">
    <property type="entry name" value="Cyclophilin-like_dom_sf"/>
</dbReference>
<evidence type="ECO:0000313" key="4">
    <source>
        <dbReference type="EMBL" id="GIH06309.1"/>
    </source>
</evidence>
<feature type="region of interest" description="Disordered" evidence="1">
    <location>
        <begin position="170"/>
        <end position="211"/>
    </location>
</feature>
<evidence type="ECO:0000256" key="2">
    <source>
        <dbReference type="SAM" id="Phobius"/>
    </source>
</evidence>
<evidence type="ECO:0000259" key="3">
    <source>
        <dbReference type="PROSITE" id="PS50072"/>
    </source>
</evidence>
<dbReference type="RefSeq" id="WP_203910127.1">
    <property type="nucleotide sequence ID" value="NZ_BONY01000026.1"/>
</dbReference>
<dbReference type="Pfam" id="PF00160">
    <property type="entry name" value="Pro_isomerase"/>
    <property type="match status" value="1"/>
</dbReference>
<feature type="region of interest" description="Disordered" evidence="1">
    <location>
        <begin position="286"/>
        <end position="314"/>
    </location>
</feature>
<feature type="compositionally biased region" description="Low complexity" evidence="1">
    <location>
        <begin position="300"/>
        <end position="314"/>
    </location>
</feature>
<protein>
    <recommendedName>
        <fullName evidence="3">PPIase cyclophilin-type domain-containing protein</fullName>
    </recommendedName>
</protein>
<dbReference type="Gene3D" id="2.40.100.10">
    <property type="entry name" value="Cyclophilin-like"/>
    <property type="match status" value="1"/>
</dbReference>
<reference evidence="4" key="1">
    <citation type="submission" date="2021-01" db="EMBL/GenBank/DDBJ databases">
        <title>Whole genome shotgun sequence of Rhizocola hellebori NBRC 109834.</title>
        <authorList>
            <person name="Komaki H."/>
            <person name="Tamura T."/>
        </authorList>
    </citation>
    <scope>NUCLEOTIDE SEQUENCE</scope>
    <source>
        <strain evidence="4">NBRC 109834</strain>
    </source>
</reference>
<feature type="compositionally biased region" description="Polar residues" evidence="1">
    <location>
        <begin position="286"/>
        <end position="298"/>
    </location>
</feature>
<keyword evidence="5" id="KW-1185">Reference proteome</keyword>
<name>A0A8J3VGF5_9ACTN</name>
<dbReference type="SUPFAM" id="SSF50891">
    <property type="entry name" value="Cyclophilin-like"/>
    <property type="match status" value="1"/>
</dbReference>
<organism evidence="4 5">
    <name type="scientific">Rhizocola hellebori</name>
    <dbReference type="NCBI Taxonomy" id="1392758"/>
    <lineage>
        <taxon>Bacteria</taxon>
        <taxon>Bacillati</taxon>
        <taxon>Actinomycetota</taxon>
        <taxon>Actinomycetes</taxon>
        <taxon>Micromonosporales</taxon>
        <taxon>Micromonosporaceae</taxon>
        <taxon>Rhizocola</taxon>
    </lineage>
</organism>
<dbReference type="EMBL" id="BONY01000026">
    <property type="protein sequence ID" value="GIH06309.1"/>
    <property type="molecule type" value="Genomic_DNA"/>
</dbReference>
<dbReference type="PROSITE" id="PS50072">
    <property type="entry name" value="CSA_PPIASE_2"/>
    <property type="match status" value="1"/>
</dbReference>
<feature type="compositionally biased region" description="Low complexity" evidence="1">
    <location>
        <begin position="180"/>
        <end position="209"/>
    </location>
</feature>
<accession>A0A8J3VGF5</accession>
<feature type="domain" description="PPIase cyclophilin-type" evidence="3">
    <location>
        <begin position="109"/>
        <end position="287"/>
    </location>
</feature>
<keyword evidence="2" id="KW-0472">Membrane</keyword>
<dbReference type="InterPro" id="IPR002130">
    <property type="entry name" value="Cyclophilin-type_PPIase_dom"/>
</dbReference>